<comment type="similarity">
    <text evidence="3">Belongs to the wax synthase family.</text>
</comment>
<feature type="transmembrane region" description="Helical" evidence="8">
    <location>
        <begin position="48"/>
        <end position="67"/>
    </location>
</feature>
<dbReference type="EMBL" id="HBGZ01023479">
    <property type="protein sequence ID" value="CAD9618444.1"/>
    <property type="molecule type" value="Transcribed_RNA"/>
</dbReference>
<accession>A0A7S2PTC0</accession>
<proteinExistence type="inferred from homology"/>
<evidence type="ECO:0000256" key="8">
    <source>
        <dbReference type="SAM" id="Phobius"/>
    </source>
</evidence>
<evidence type="ECO:0000256" key="2">
    <source>
        <dbReference type="ARBA" id="ARBA00005179"/>
    </source>
</evidence>
<dbReference type="GO" id="GO:0016020">
    <property type="term" value="C:membrane"/>
    <property type="evidence" value="ECO:0007669"/>
    <property type="project" value="UniProtKB-SubCell"/>
</dbReference>
<evidence type="ECO:0000256" key="4">
    <source>
        <dbReference type="ARBA" id="ARBA00022679"/>
    </source>
</evidence>
<keyword evidence="7 8" id="KW-0472">Membrane</keyword>
<feature type="transmembrane region" description="Helical" evidence="8">
    <location>
        <begin position="79"/>
        <end position="101"/>
    </location>
</feature>
<dbReference type="Pfam" id="PF13813">
    <property type="entry name" value="MBOAT_2"/>
    <property type="match status" value="1"/>
</dbReference>
<evidence type="ECO:0000313" key="10">
    <source>
        <dbReference type="EMBL" id="CAD9618444.1"/>
    </source>
</evidence>
<dbReference type="GO" id="GO:0006629">
    <property type="term" value="P:lipid metabolic process"/>
    <property type="evidence" value="ECO:0007669"/>
    <property type="project" value="InterPro"/>
</dbReference>
<sequence length="411" mass="46991">MMDRGIVEILFGQKIDYDLLNDTLFEFPVGTTTRCAITHPSIHFFNQLPLLVGIQTLMSALLAFPLYKLNVQITKKKNGVLSAVFTFLIALPAACYEPIYIIRLFDIHHIGLRMVLMTFPLIGGLRVLESYFGFVPAIPAKNLQNYFAYMSCPFIVKFDEHKQEPKRVSLQYFQQQLQIAGTYFIYTGLLMSLLWHYDWELFEVESDVNSFDHSLRELISWKHLMNNYFMALILSLGLKQSTVGVSLLYSLVFGYETEDVVLSPMTKSQSPSEFWGRQWNVAVHLGLKNGVFKPIRYLTNSKLMGVLAAFVASGIIHEYVNLVIFSRTGIEFKWKYMIFFGYNACLLFAEHTFGSIEIIQNIVSKLPKPLITALVLCTALPVAHLFTGDWIVHGYFDAVMYAEPTILCRSL</sequence>
<evidence type="ECO:0000256" key="3">
    <source>
        <dbReference type="ARBA" id="ARBA00007282"/>
    </source>
</evidence>
<dbReference type="InterPro" id="IPR032805">
    <property type="entry name" value="Wax_synthase_dom"/>
</dbReference>
<name>A0A7S2PTC0_9STRA</name>
<feature type="transmembrane region" description="Helical" evidence="8">
    <location>
        <begin position="107"/>
        <end position="128"/>
    </location>
</feature>
<keyword evidence="5 8" id="KW-0812">Transmembrane</keyword>
<feature type="transmembrane region" description="Helical" evidence="8">
    <location>
        <begin position="303"/>
        <end position="324"/>
    </location>
</feature>
<evidence type="ECO:0000256" key="6">
    <source>
        <dbReference type="ARBA" id="ARBA00022989"/>
    </source>
</evidence>
<dbReference type="AlphaFoldDB" id="A0A7S2PTC0"/>
<evidence type="ECO:0000256" key="7">
    <source>
        <dbReference type="ARBA" id="ARBA00023136"/>
    </source>
</evidence>
<feature type="transmembrane region" description="Helical" evidence="8">
    <location>
        <begin position="336"/>
        <end position="359"/>
    </location>
</feature>
<reference evidence="10" key="1">
    <citation type="submission" date="2021-01" db="EMBL/GenBank/DDBJ databases">
        <authorList>
            <person name="Corre E."/>
            <person name="Pelletier E."/>
            <person name="Niang G."/>
            <person name="Scheremetjew M."/>
            <person name="Finn R."/>
            <person name="Kale V."/>
            <person name="Holt S."/>
            <person name="Cochrane G."/>
            <person name="Meng A."/>
            <person name="Brown T."/>
            <person name="Cohen L."/>
        </authorList>
    </citation>
    <scope>NUCLEOTIDE SEQUENCE</scope>
    <source>
        <strain evidence="10">SM1012Den-03</strain>
    </source>
</reference>
<protein>
    <recommendedName>
        <fullName evidence="9">Wax synthase domain-containing protein</fullName>
    </recommendedName>
</protein>
<dbReference type="PANTHER" id="PTHR31595:SF57">
    <property type="entry name" value="OS04G0481900 PROTEIN"/>
    <property type="match status" value="1"/>
</dbReference>
<feature type="transmembrane region" description="Helical" evidence="8">
    <location>
        <begin position="228"/>
        <end position="255"/>
    </location>
</feature>
<comment type="subcellular location">
    <subcellularLocation>
        <location evidence="1">Membrane</location>
        <topology evidence="1">Multi-pass membrane protein</topology>
    </subcellularLocation>
</comment>
<evidence type="ECO:0000256" key="1">
    <source>
        <dbReference type="ARBA" id="ARBA00004141"/>
    </source>
</evidence>
<feature type="transmembrane region" description="Helical" evidence="8">
    <location>
        <begin position="371"/>
        <end position="392"/>
    </location>
</feature>
<gene>
    <name evidence="10" type="ORF">SMAR0320_LOCUS16686</name>
</gene>
<evidence type="ECO:0000256" key="5">
    <source>
        <dbReference type="ARBA" id="ARBA00022692"/>
    </source>
</evidence>
<evidence type="ECO:0000259" key="9">
    <source>
        <dbReference type="Pfam" id="PF13813"/>
    </source>
</evidence>
<comment type="pathway">
    <text evidence="2">Secondary metabolite biosynthesis.</text>
</comment>
<dbReference type="GO" id="GO:0008374">
    <property type="term" value="F:O-acyltransferase activity"/>
    <property type="evidence" value="ECO:0007669"/>
    <property type="project" value="InterPro"/>
</dbReference>
<dbReference type="InterPro" id="IPR044851">
    <property type="entry name" value="Wax_synthase"/>
</dbReference>
<keyword evidence="4" id="KW-0808">Transferase</keyword>
<feature type="domain" description="Wax synthase" evidence="9">
    <location>
        <begin position="264"/>
        <end position="339"/>
    </location>
</feature>
<organism evidence="10">
    <name type="scientific">Skeletonema marinoi</name>
    <dbReference type="NCBI Taxonomy" id="267567"/>
    <lineage>
        <taxon>Eukaryota</taxon>
        <taxon>Sar</taxon>
        <taxon>Stramenopiles</taxon>
        <taxon>Ochrophyta</taxon>
        <taxon>Bacillariophyta</taxon>
        <taxon>Coscinodiscophyceae</taxon>
        <taxon>Thalassiosirophycidae</taxon>
        <taxon>Thalassiosirales</taxon>
        <taxon>Skeletonemataceae</taxon>
        <taxon>Skeletonema</taxon>
        <taxon>Skeletonema marinoi-dohrnii complex</taxon>
    </lineage>
</organism>
<dbReference type="PANTHER" id="PTHR31595">
    <property type="entry name" value="LONG-CHAIN-ALCOHOL O-FATTY-ACYLTRANSFERASE 3-RELATED"/>
    <property type="match status" value="1"/>
</dbReference>
<keyword evidence="6 8" id="KW-1133">Transmembrane helix</keyword>